<accession>A0A4Q9BEJ7</accession>
<evidence type="ECO:0000256" key="3">
    <source>
        <dbReference type="RuleBase" id="RU000363"/>
    </source>
</evidence>
<dbReference type="InterPro" id="IPR002347">
    <property type="entry name" value="SDR_fam"/>
</dbReference>
<dbReference type="PROSITE" id="PS00061">
    <property type="entry name" value="ADH_SHORT"/>
    <property type="match status" value="1"/>
</dbReference>
<sequence length="233" mass="25268">MNKTVIISGGSQGIGKALVKKFLSEGFTVFTCSRTSDKLKALSAEFNSTSLHTFVADLSDKKQCQDFAGWVLGQTKTIDVLINNAGFFMPGQIQNEEDGVLERQIEANLYSAYHLTRAVLPTLQAQKSGHIFTICSTASITAYTAGGSYCISKFALLGFTKVLREETKLQGIKVTAILPGATLTPAWDGVELPESRFIPADDVASTIYSAYTMNPSTVLEEILIRPQLGDIEL</sequence>
<dbReference type="CDD" id="cd05233">
    <property type="entry name" value="SDR_c"/>
    <property type="match status" value="1"/>
</dbReference>
<dbReference type="AlphaFoldDB" id="A0A4Q9BEJ7"/>
<comment type="caution">
    <text evidence="4">The sequence shown here is derived from an EMBL/GenBank/DDBJ whole genome shotgun (WGS) entry which is preliminary data.</text>
</comment>
<name>A0A4Q9BEJ7_9BACT</name>
<proteinExistence type="inferred from homology"/>
<dbReference type="Gene3D" id="3.40.50.720">
    <property type="entry name" value="NAD(P)-binding Rossmann-like Domain"/>
    <property type="match status" value="1"/>
</dbReference>
<dbReference type="InterPro" id="IPR036291">
    <property type="entry name" value="NAD(P)-bd_dom_sf"/>
</dbReference>
<dbReference type="PRINTS" id="PR00080">
    <property type="entry name" value="SDRFAMILY"/>
</dbReference>
<protein>
    <submittedName>
        <fullName evidence="4">SDR family oxidoreductase</fullName>
    </submittedName>
</protein>
<keyword evidence="5" id="KW-1185">Reference proteome</keyword>
<dbReference type="RefSeq" id="WP_130923053.1">
    <property type="nucleotide sequence ID" value="NZ_JAANOL010000002.1"/>
</dbReference>
<gene>
    <name evidence="4" type="ORF">EWU20_05720</name>
</gene>
<dbReference type="PANTHER" id="PTHR44196">
    <property type="entry name" value="DEHYDROGENASE/REDUCTASE SDR FAMILY MEMBER 7B"/>
    <property type="match status" value="1"/>
</dbReference>
<evidence type="ECO:0000256" key="2">
    <source>
        <dbReference type="ARBA" id="ARBA00023002"/>
    </source>
</evidence>
<evidence type="ECO:0000256" key="1">
    <source>
        <dbReference type="ARBA" id="ARBA00006484"/>
    </source>
</evidence>
<dbReference type="EMBL" id="SEWY01000002">
    <property type="protein sequence ID" value="TBH74642.1"/>
    <property type="molecule type" value="Genomic_DNA"/>
</dbReference>
<keyword evidence="2" id="KW-0560">Oxidoreductase</keyword>
<comment type="similarity">
    <text evidence="1 3">Belongs to the short-chain dehydrogenases/reductases (SDR) family.</text>
</comment>
<evidence type="ECO:0000313" key="5">
    <source>
        <dbReference type="Proteomes" id="UP000293583"/>
    </source>
</evidence>
<dbReference type="GO" id="GO:0016020">
    <property type="term" value="C:membrane"/>
    <property type="evidence" value="ECO:0007669"/>
    <property type="project" value="TreeGrafter"/>
</dbReference>
<dbReference type="Proteomes" id="UP000293583">
    <property type="component" value="Unassembled WGS sequence"/>
</dbReference>
<dbReference type="SUPFAM" id="SSF51735">
    <property type="entry name" value="NAD(P)-binding Rossmann-fold domains"/>
    <property type="match status" value="1"/>
</dbReference>
<dbReference type="PANTHER" id="PTHR44196:SF1">
    <property type="entry name" value="DEHYDROGENASE_REDUCTASE SDR FAMILY MEMBER 7B"/>
    <property type="match status" value="1"/>
</dbReference>
<reference evidence="4 5" key="1">
    <citation type="submission" date="2019-02" db="EMBL/GenBank/DDBJ databases">
        <title>Genome of a new Bacteroidetes strain.</title>
        <authorList>
            <person name="Pitt A."/>
        </authorList>
    </citation>
    <scope>NUCLEOTIDE SEQUENCE [LARGE SCALE GENOMIC DNA]</scope>
    <source>
        <strain evidence="4 5">103A-SOEBACH</strain>
    </source>
</reference>
<dbReference type="InterPro" id="IPR020904">
    <property type="entry name" value="Sc_DH/Rdtase_CS"/>
</dbReference>
<dbReference type="GO" id="GO:0016491">
    <property type="term" value="F:oxidoreductase activity"/>
    <property type="evidence" value="ECO:0007669"/>
    <property type="project" value="UniProtKB-KW"/>
</dbReference>
<organism evidence="4 5">
    <name type="scientific">Aquirufa antheringensis</name>
    <dbReference type="NCBI Taxonomy" id="2516559"/>
    <lineage>
        <taxon>Bacteria</taxon>
        <taxon>Pseudomonadati</taxon>
        <taxon>Bacteroidota</taxon>
        <taxon>Cytophagia</taxon>
        <taxon>Cytophagales</taxon>
        <taxon>Flectobacillaceae</taxon>
        <taxon>Aquirufa</taxon>
    </lineage>
</organism>
<dbReference type="Pfam" id="PF00106">
    <property type="entry name" value="adh_short"/>
    <property type="match status" value="1"/>
</dbReference>
<dbReference type="OrthoDB" id="9810734at2"/>
<evidence type="ECO:0000313" key="4">
    <source>
        <dbReference type="EMBL" id="TBH74642.1"/>
    </source>
</evidence>
<dbReference type="PRINTS" id="PR00081">
    <property type="entry name" value="GDHRDH"/>
</dbReference>